<reference evidence="1" key="1">
    <citation type="submission" date="2020-11" db="EMBL/GenBank/DDBJ databases">
        <title>Gallibacterium anatis 1637, full genome, WGS.</title>
        <authorList>
            <person name="Laishevtcev A.I."/>
            <person name="Yakimova E.A."/>
            <person name="Petkovich D."/>
            <person name="Stepanova T.V."/>
            <person name="Kalendr R.S."/>
            <person name="Rubalsky E.O."/>
            <person name="Zulkarneev E.R."/>
            <person name="Aleshkin A.V."/>
        </authorList>
    </citation>
    <scope>NUCLEOTIDE SEQUENCE</scope>
    <source>
        <strain evidence="1">1637</strain>
    </source>
</reference>
<accession>A0A930YAA9</accession>
<name>A0A930YAA9_9PAST</name>
<proteinExistence type="predicted"/>
<comment type="caution">
    <text evidence="1">The sequence shown here is derived from an EMBL/GenBank/DDBJ whole genome shotgun (WGS) entry which is preliminary data.</text>
</comment>
<organism evidence="1">
    <name type="scientific">Gallibacterium anatis</name>
    <dbReference type="NCBI Taxonomy" id="750"/>
    <lineage>
        <taxon>Bacteria</taxon>
        <taxon>Pseudomonadati</taxon>
        <taxon>Pseudomonadota</taxon>
        <taxon>Gammaproteobacteria</taxon>
        <taxon>Pasteurellales</taxon>
        <taxon>Pasteurellaceae</taxon>
        <taxon>Gallibacterium</taxon>
    </lineage>
</organism>
<sequence length="49" mass="5549">MSDFRIQSAHLSGLGGSVDLQGYTSWQNEVTWDSRLQLKTLMFIAIFTV</sequence>
<dbReference type="EMBL" id="JADION010000009">
    <property type="protein sequence ID" value="MBF4102428.1"/>
    <property type="molecule type" value="Genomic_DNA"/>
</dbReference>
<evidence type="ECO:0000313" key="1">
    <source>
        <dbReference type="EMBL" id="MBF4102428.1"/>
    </source>
</evidence>
<gene>
    <name evidence="1" type="ORF">INT80_04560</name>
</gene>
<dbReference type="AlphaFoldDB" id="A0A930YAA9"/>
<protein>
    <submittedName>
        <fullName evidence="1">Uncharacterized protein</fullName>
    </submittedName>
</protein>